<gene>
    <name evidence="2" type="ORF">MKW94_007582</name>
</gene>
<feature type="region of interest" description="Disordered" evidence="1">
    <location>
        <begin position="81"/>
        <end position="147"/>
    </location>
</feature>
<feature type="compositionally biased region" description="Basic and acidic residues" evidence="1">
    <location>
        <begin position="127"/>
        <end position="137"/>
    </location>
</feature>
<evidence type="ECO:0000313" key="2">
    <source>
        <dbReference type="EMBL" id="MCL7046520.1"/>
    </source>
</evidence>
<proteinExistence type="predicted"/>
<protein>
    <submittedName>
        <fullName evidence="2">Uncharacterized protein</fullName>
    </submittedName>
</protein>
<accession>A0AA41VS65</accession>
<reference evidence="2" key="1">
    <citation type="submission" date="2022-03" db="EMBL/GenBank/DDBJ databases">
        <title>A functionally conserved STORR gene fusion in Papaver species that diverged 16.8 million years ago.</title>
        <authorList>
            <person name="Catania T."/>
        </authorList>
    </citation>
    <scope>NUCLEOTIDE SEQUENCE</scope>
    <source>
        <strain evidence="2">S-191538</strain>
    </source>
</reference>
<name>A0AA41VS65_PAPNU</name>
<organism evidence="2 3">
    <name type="scientific">Papaver nudicaule</name>
    <name type="common">Iceland poppy</name>
    <dbReference type="NCBI Taxonomy" id="74823"/>
    <lineage>
        <taxon>Eukaryota</taxon>
        <taxon>Viridiplantae</taxon>
        <taxon>Streptophyta</taxon>
        <taxon>Embryophyta</taxon>
        <taxon>Tracheophyta</taxon>
        <taxon>Spermatophyta</taxon>
        <taxon>Magnoliopsida</taxon>
        <taxon>Ranunculales</taxon>
        <taxon>Papaveraceae</taxon>
        <taxon>Papaveroideae</taxon>
        <taxon>Papaver</taxon>
    </lineage>
</organism>
<dbReference type="EMBL" id="JAJJMA010282130">
    <property type="protein sequence ID" value="MCL7046520.1"/>
    <property type="molecule type" value="Genomic_DNA"/>
</dbReference>
<evidence type="ECO:0000313" key="3">
    <source>
        <dbReference type="Proteomes" id="UP001177140"/>
    </source>
</evidence>
<dbReference type="Proteomes" id="UP001177140">
    <property type="component" value="Unassembled WGS sequence"/>
</dbReference>
<feature type="compositionally biased region" description="Basic residues" evidence="1">
    <location>
        <begin position="138"/>
        <end position="147"/>
    </location>
</feature>
<feature type="compositionally biased region" description="Acidic residues" evidence="1">
    <location>
        <begin position="42"/>
        <end position="52"/>
    </location>
</feature>
<feature type="compositionally biased region" description="Basic and acidic residues" evidence="1">
    <location>
        <begin position="107"/>
        <end position="120"/>
    </location>
</feature>
<comment type="caution">
    <text evidence="2">The sequence shown here is derived from an EMBL/GenBank/DDBJ whole genome shotgun (WGS) entry which is preliminary data.</text>
</comment>
<dbReference type="AlphaFoldDB" id="A0AA41VS65"/>
<feature type="region of interest" description="Disordered" evidence="1">
    <location>
        <begin position="42"/>
        <end position="65"/>
    </location>
</feature>
<evidence type="ECO:0000256" key="1">
    <source>
        <dbReference type="SAM" id="MobiDB-lite"/>
    </source>
</evidence>
<sequence>MSDLILLDMDDFVRKYAEYAMESDENDTSVYVADWEDCDEWNFLNDDDEGDEEKQTLEVSGTRTDNTQLISHVDMGAIKGDVEPMEEDKLAANKATNEEASEEDMSTEMKEKKEKRKSQEDGVESEQNDRIETANEVKRKKKTLMHN</sequence>
<keyword evidence="3" id="KW-1185">Reference proteome</keyword>